<dbReference type="EMBL" id="QZWG01000006">
    <property type="protein sequence ID" value="RZC05197.1"/>
    <property type="molecule type" value="Genomic_DNA"/>
</dbReference>
<dbReference type="PANTHER" id="PTHR35290">
    <property type="entry name" value="PROTEIN CASPARIAN STRIP INTEGRITY FACTOR 1-RELATED"/>
    <property type="match status" value="1"/>
</dbReference>
<reference evidence="2 3" key="1">
    <citation type="submission" date="2018-09" db="EMBL/GenBank/DDBJ databases">
        <title>A high-quality reference genome of wild soybean provides a powerful tool to mine soybean genomes.</title>
        <authorList>
            <person name="Xie M."/>
            <person name="Chung C.Y.L."/>
            <person name="Li M.-W."/>
            <person name="Wong F.-L."/>
            <person name="Chan T.-F."/>
            <person name="Lam H.-M."/>
        </authorList>
    </citation>
    <scope>NUCLEOTIDE SEQUENCE [LARGE SCALE GENOMIC DNA]</scope>
    <source>
        <strain evidence="3">cv. W05</strain>
        <tissue evidence="2">Hypocotyl of etiolated seedlings</tissue>
    </source>
</reference>
<organism evidence="2 3">
    <name type="scientific">Glycine soja</name>
    <name type="common">Wild soybean</name>
    <dbReference type="NCBI Taxonomy" id="3848"/>
    <lineage>
        <taxon>Eukaryota</taxon>
        <taxon>Viridiplantae</taxon>
        <taxon>Streptophyta</taxon>
        <taxon>Embryophyta</taxon>
        <taxon>Tracheophyta</taxon>
        <taxon>Spermatophyta</taxon>
        <taxon>Magnoliopsida</taxon>
        <taxon>eudicotyledons</taxon>
        <taxon>Gunneridae</taxon>
        <taxon>Pentapetalae</taxon>
        <taxon>rosids</taxon>
        <taxon>fabids</taxon>
        <taxon>Fabales</taxon>
        <taxon>Fabaceae</taxon>
        <taxon>Papilionoideae</taxon>
        <taxon>50 kb inversion clade</taxon>
        <taxon>NPAAA clade</taxon>
        <taxon>indigoferoid/millettioid clade</taxon>
        <taxon>Phaseoleae</taxon>
        <taxon>Glycine</taxon>
        <taxon>Glycine subgen. Soja</taxon>
    </lineage>
</organism>
<gene>
    <name evidence="2" type="ORF">D0Y65_013398</name>
</gene>
<evidence type="ECO:0000256" key="1">
    <source>
        <dbReference type="SAM" id="MobiDB-lite"/>
    </source>
</evidence>
<accession>A0A445K358</accession>
<dbReference type="AlphaFoldDB" id="A0A445K358"/>
<feature type="region of interest" description="Disordered" evidence="1">
    <location>
        <begin position="68"/>
        <end position="100"/>
    </location>
</feature>
<keyword evidence="3" id="KW-1185">Reference proteome</keyword>
<proteinExistence type="predicted"/>
<dbReference type="InterPro" id="IPR038974">
    <property type="entry name" value="CIF1/2"/>
</dbReference>
<protein>
    <submittedName>
        <fullName evidence="2">Uncharacterized protein</fullName>
    </submittedName>
</protein>
<dbReference type="PANTHER" id="PTHR35290:SF2">
    <property type="entry name" value="PROTEIN CASPARIAN STRIP INTEGRITY FACTOR 1"/>
    <property type="match status" value="1"/>
</dbReference>
<evidence type="ECO:0000313" key="3">
    <source>
        <dbReference type="Proteomes" id="UP000289340"/>
    </source>
</evidence>
<dbReference type="Gramene" id="XM_028378627.1">
    <property type="protein sequence ID" value="XP_028234428.1"/>
    <property type="gene ID" value="LOC114414381"/>
</dbReference>
<dbReference type="Proteomes" id="UP000289340">
    <property type="component" value="Chromosome 6"/>
</dbReference>
<feature type="compositionally biased region" description="Pro residues" evidence="1">
    <location>
        <begin position="89"/>
        <end position="100"/>
    </location>
</feature>
<comment type="caution">
    <text evidence="2">The sequence shown here is derived from an EMBL/GenBank/DDBJ whole genome shotgun (WGS) entry which is preliminary data.</text>
</comment>
<sequence>MERMLTKKFKFLLIYVTLLSTSFIIGESKLINNLLEDGNSIKKEPLNEEEVSTMEEMLLRANVRDYGRFDPPPRLVRPPGKGVPAAPGLNPPPPSISESK</sequence>
<evidence type="ECO:0000313" key="2">
    <source>
        <dbReference type="EMBL" id="RZC05197.1"/>
    </source>
</evidence>
<name>A0A445K358_GLYSO</name>